<protein>
    <submittedName>
        <fullName evidence="1">Uncharacterized protein</fullName>
    </submittedName>
</protein>
<gene>
    <name evidence="1" type="ORF">ESD82_07715</name>
</gene>
<reference evidence="1 2" key="1">
    <citation type="submission" date="2019-01" db="EMBL/GenBank/DDBJ databases">
        <title>Complete Genome Sequence and Annotation of the Paracoccus pantotrophus type strain DSM 2944.</title>
        <authorList>
            <person name="Bockwoldt J.A."/>
            <person name="Zimmermann M."/>
            <person name="Tiso T."/>
            <person name="Blank L.M."/>
        </authorList>
    </citation>
    <scope>NUCLEOTIDE SEQUENCE [LARGE SCALE GENOMIC DNA]</scope>
    <source>
        <strain evidence="1 2">DSM 2944</strain>
        <plasmid evidence="2">ppan1</plasmid>
    </source>
</reference>
<name>A0AAE6NT20_PARPN</name>
<dbReference type="RefSeq" id="WP_147429464.1">
    <property type="nucleotide sequence ID" value="NZ_CP044424.1"/>
</dbReference>
<evidence type="ECO:0000313" key="2">
    <source>
        <dbReference type="Proteomes" id="UP000326453"/>
    </source>
</evidence>
<evidence type="ECO:0000313" key="1">
    <source>
        <dbReference type="EMBL" id="QFG36116.1"/>
    </source>
</evidence>
<keyword evidence="1" id="KW-0614">Plasmid</keyword>
<dbReference type="GeneID" id="51370448"/>
<organism evidence="1 2">
    <name type="scientific">Paracoccus pantotrophus</name>
    <name type="common">Thiosphaera pantotropha</name>
    <dbReference type="NCBI Taxonomy" id="82367"/>
    <lineage>
        <taxon>Bacteria</taxon>
        <taxon>Pseudomonadati</taxon>
        <taxon>Pseudomonadota</taxon>
        <taxon>Alphaproteobacteria</taxon>
        <taxon>Rhodobacterales</taxon>
        <taxon>Paracoccaceae</taxon>
        <taxon>Paracoccus</taxon>
    </lineage>
</organism>
<sequence>MENHEKRIEMPVLLQAKQQPEGRIYLDTMDFQAFSEDGEIIGTWRMGPPGLLSEDEYYSLCSEQTNPLVKVAFRFVEDADWAVQDCAVDVESAWRVQLEGEVFWWVNGNIRHQQVAPDFDLPNPAWRMPPLA</sequence>
<dbReference type="Proteomes" id="UP000326453">
    <property type="component" value="Plasmid pPAN1"/>
</dbReference>
<geneLocation type="plasmid" evidence="2">
    <name>ppan1</name>
</geneLocation>
<dbReference type="AlphaFoldDB" id="A0AAE6NT20"/>
<dbReference type="EMBL" id="CP044424">
    <property type="protein sequence ID" value="QFG36116.1"/>
    <property type="molecule type" value="Genomic_DNA"/>
</dbReference>
<accession>A0AAE6NT20</accession>
<proteinExistence type="predicted"/>
<dbReference type="KEGG" id="ppan:ESD82_07715"/>